<keyword evidence="4 7" id="KW-1133">Transmembrane helix</keyword>
<evidence type="ECO:0000256" key="5">
    <source>
        <dbReference type="ARBA" id="ARBA00023136"/>
    </source>
</evidence>
<feature type="transmembrane region" description="Helical" evidence="7">
    <location>
        <begin position="372"/>
        <end position="393"/>
    </location>
</feature>
<keyword evidence="5 7" id="KW-0472">Membrane</keyword>
<dbReference type="InterPro" id="IPR011701">
    <property type="entry name" value="MFS"/>
</dbReference>
<keyword evidence="2" id="KW-1003">Cell membrane</keyword>
<comment type="subcellular location">
    <subcellularLocation>
        <location evidence="1">Cell membrane</location>
        <topology evidence="1">Multi-pass membrane protein</topology>
    </subcellularLocation>
</comment>
<feature type="transmembrane region" description="Helical" evidence="7">
    <location>
        <begin position="12"/>
        <end position="36"/>
    </location>
</feature>
<dbReference type="PANTHER" id="PTHR23513:SF18">
    <property type="entry name" value="INTEGRAL MEMBRANE PROTEIN"/>
    <property type="match status" value="1"/>
</dbReference>
<accession>A0ABV1K4W6</accession>
<feature type="transmembrane region" description="Helical" evidence="7">
    <location>
        <begin position="215"/>
        <end position="239"/>
    </location>
</feature>
<protein>
    <submittedName>
        <fullName evidence="8">MFS transporter</fullName>
    </submittedName>
</protein>
<name>A0ABV1K4W6_9PSEU</name>
<dbReference type="PANTHER" id="PTHR23513">
    <property type="entry name" value="INTEGRAL MEMBRANE EFFLUX PROTEIN-RELATED"/>
    <property type="match status" value="1"/>
</dbReference>
<evidence type="ECO:0000256" key="2">
    <source>
        <dbReference type="ARBA" id="ARBA00022475"/>
    </source>
</evidence>
<feature type="transmembrane region" description="Helical" evidence="7">
    <location>
        <begin position="309"/>
        <end position="330"/>
    </location>
</feature>
<proteinExistence type="predicted"/>
<dbReference type="EMBL" id="JBEDNQ010000001">
    <property type="protein sequence ID" value="MEQ3549490.1"/>
    <property type="molecule type" value="Genomic_DNA"/>
</dbReference>
<feature type="region of interest" description="Disordered" evidence="6">
    <location>
        <begin position="399"/>
        <end position="419"/>
    </location>
</feature>
<dbReference type="CDD" id="cd06173">
    <property type="entry name" value="MFS_MefA_like"/>
    <property type="match status" value="1"/>
</dbReference>
<dbReference type="RefSeq" id="WP_349296563.1">
    <property type="nucleotide sequence ID" value="NZ_JBEDNQ010000001.1"/>
</dbReference>
<organism evidence="8 9">
    <name type="scientific">Pseudonocardia nematodicida</name>
    <dbReference type="NCBI Taxonomy" id="1206997"/>
    <lineage>
        <taxon>Bacteria</taxon>
        <taxon>Bacillati</taxon>
        <taxon>Actinomycetota</taxon>
        <taxon>Actinomycetes</taxon>
        <taxon>Pseudonocardiales</taxon>
        <taxon>Pseudonocardiaceae</taxon>
        <taxon>Pseudonocardia</taxon>
    </lineage>
</organism>
<feature type="transmembrane region" description="Helical" evidence="7">
    <location>
        <begin position="42"/>
        <end position="65"/>
    </location>
</feature>
<feature type="transmembrane region" description="Helical" evidence="7">
    <location>
        <begin position="281"/>
        <end position="303"/>
    </location>
</feature>
<keyword evidence="3 7" id="KW-0812">Transmembrane</keyword>
<reference evidence="8 9" key="1">
    <citation type="submission" date="2024-03" db="EMBL/GenBank/DDBJ databases">
        <title>Draft genome sequence of Pseudonocardia nematodicida JCM 31783.</title>
        <authorList>
            <person name="Butdee W."/>
            <person name="Duangmal K."/>
        </authorList>
    </citation>
    <scope>NUCLEOTIDE SEQUENCE [LARGE SCALE GENOMIC DNA]</scope>
    <source>
        <strain evidence="8 9">JCM 31783</strain>
    </source>
</reference>
<evidence type="ECO:0000256" key="6">
    <source>
        <dbReference type="SAM" id="MobiDB-lite"/>
    </source>
</evidence>
<gene>
    <name evidence="8" type="ORF">WIS52_03315</name>
</gene>
<dbReference type="InterPro" id="IPR036259">
    <property type="entry name" value="MFS_trans_sf"/>
</dbReference>
<feature type="transmembrane region" description="Helical" evidence="7">
    <location>
        <begin position="342"/>
        <end position="366"/>
    </location>
</feature>
<evidence type="ECO:0000256" key="3">
    <source>
        <dbReference type="ARBA" id="ARBA00022692"/>
    </source>
</evidence>
<dbReference type="SUPFAM" id="SSF103473">
    <property type="entry name" value="MFS general substrate transporter"/>
    <property type="match status" value="1"/>
</dbReference>
<evidence type="ECO:0000256" key="1">
    <source>
        <dbReference type="ARBA" id="ARBA00004651"/>
    </source>
</evidence>
<feature type="transmembrane region" description="Helical" evidence="7">
    <location>
        <begin position="251"/>
        <end position="269"/>
    </location>
</feature>
<sequence length="444" mass="45011">MGSLLRNARYRNLFIAQVVALLGTGVATVALGLLAYDLAGPRASAVLGAALAVKMAAYVLVAPLVGAVADRVPRRRLMAGADLVRAAVVLTLPWVTQVWQVFVLIAVLQAASATFTPVFQSVLPDLLPDEGDYARALSASQVAMSAEAVLSPLLAAAALLVLAPSALFGWTSAGFLASAALVAATAVPAVRRTAHGGFGARLAVGMRLFRATPQLRALLALNLVVATAGAISLVTTVNVVRDLLGGDDGDVGLLLAVTGAGAGAAALCAPRLARRAGDRVVMLAGAGIAVAGTLAALGVAAAPSWPAATVAWALIGFGPGWIGVTTGRVLRRCCAPAQRPALFAAQFSLSHACWLLTYPLTGWLAAGAGFGAAWTTLAVLAAAATLVAARAWPALGGDHVRHRHGPDTPDGHLSGPGLRPAARGWTHAHAVVVDREHPHGPVPV</sequence>
<comment type="caution">
    <text evidence="8">The sequence shown here is derived from an EMBL/GenBank/DDBJ whole genome shotgun (WGS) entry which is preliminary data.</text>
</comment>
<evidence type="ECO:0000256" key="4">
    <source>
        <dbReference type="ARBA" id="ARBA00022989"/>
    </source>
</evidence>
<dbReference type="Proteomes" id="UP001494902">
    <property type="component" value="Unassembled WGS sequence"/>
</dbReference>
<evidence type="ECO:0000313" key="9">
    <source>
        <dbReference type="Proteomes" id="UP001494902"/>
    </source>
</evidence>
<keyword evidence="9" id="KW-1185">Reference proteome</keyword>
<dbReference type="Gene3D" id="1.20.1250.20">
    <property type="entry name" value="MFS general substrate transporter like domains"/>
    <property type="match status" value="2"/>
</dbReference>
<dbReference type="Pfam" id="PF07690">
    <property type="entry name" value="MFS_1"/>
    <property type="match status" value="1"/>
</dbReference>
<evidence type="ECO:0000313" key="8">
    <source>
        <dbReference type="EMBL" id="MEQ3549490.1"/>
    </source>
</evidence>
<evidence type="ECO:0000256" key="7">
    <source>
        <dbReference type="SAM" id="Phobius"/>
    </source>
</evidence>